<protein>
    <submittedName>
        <fullName evidence="1">Uncharacterized protein</fullName>
    </submittedName>
</protein>
<organism evidence="1 2">
    <name type="scientific">Dictyobacter halimunensis</name>
    <dbReference type="NCBI Taxonomy" id="3026934"/>
    <lineage>
        <taxon>Bacteria</taxon>
        <taxon>Bacillati</taxon>
        <taxon>Chloroflexota</taxon>
        <taxon>Ktedonobacteria</taxon>
        <taxon>Ktedonobacterales</taxon>
        <taxon>Dictyobacteraceae</taxon>
        <taxon>Dictyobacter</taxon>
    </lineage>
</organism>
<name>A0ABQ6FQY2_9CHLR</name>
<proteinExistence type="predicted"/>
<gene>
    <name evidence="1" type="ORF">KDH_28320</name>
</gene>
<comment type="caution">
    <text evidence="1">The sequence shown here is derived from an EMBL/GenBank/DDBJ whole genome shotgun (WGS) entry which is preliminary data.</text>
</comment>
<sequence length="51" mass="5759">MQEHRGYERETSRVTAASLFRLEVIEQLCQGACLDLVTVMGAGVLMEQEQM</sequence>
<accession>A0ABQ6FQY2</accession>
<dbReference type="Proteomes" id="UP001344906">
    <property type="component" value="Unassembled WGS sequence"/>
</dbReference>
<evidence type="ECO:0000313" key="2">
    <source>
        <dbReference type="Proteomes" id="UP001344906"/>
    </source>
</evidence>
<dbReference type="RefSeq" id="WP_338250826.1">
    <property type="nucleotide sequence ID" value="NZ_BSRI01000001.1"/>
</dbReference>
<evidence type="ECO:0000313" key="1">
    <source>
        <dbReference type="EMBL" id="GLV55988.1"/>
    </source>
</evidence>
<reference evidence="1 2" key="1">
    <citation type="submission" date="2023-02" db="EMBL/GenBank/DDBJ databases">
        <title>Dictyobacter halimunensis sp. nov., a new member of the class Ktedonobacteria from forest soil in a geothermal area.</title>
        <authorList>
            <person name="Rachmania M.K."/>
            <person name="Ningsih F."/>
            <person name="Sakai Y."/>
            <person name="Yabe S."/>
            <person name="Yokota A."/>
            <person name="Sjamsuridzal W."/>
        </authorList>
    </citation>
    <scope>NUCLEOTIDE SEQUENCE [LARGE SCALE GENOMIC DNA]</scope>
    <source>
        <strain evidence="1 2">S3.2.2.5</strain>
    </source>
</reference>
<dbReference type="EMBL" id="BSRI01000001">
    <property type="protein sequence ID" value="GLV55988.1"/>
    <property type="molecule type" value="Genomic_DNA"/>
</dbReference>
<keyword evidence="2" id="KW-1185">Reference proteome</keyword>